<dbReference type="SUPFAM" id="SSF53474">
    <property type="entry name" value="alpha/beta-Hydrolases"/>
    <property type="match status" value="1"/>
</dbReference>
<dbReference type="AlphaFoldDB" id="A0A9Q0AIC8"/>
<dbReference type="Gene3D" id="3.40.50.1820">
    <property type="entry name" value="alpha/beta hydrolase"/>
    <property type="match status" value="1"/>
</dbReference>
<dbReference type="PANTHER" id="PTHR33428:SF14">
    <property type="entry name" value="CARBOXYLESTERASE TYPE B DOMAIN-CONTAINING PROTEIN"/>
    <property type="match status" value="1"/>
</dbReference>
<sequence length="306" mass="33414">MSGVLLTCLYLARFGPHPTQSIIDFLPGPMWTAAIVADFLSGACQVVARWIRCQRADFPPGGSGAHAPARHCTAPGLPSHTIYAPSTIRPGEKLPLLVWANGGGLAWGLTFADFLREVASHGYIIVANGSPRGWGTVDERGQLSAVQWAAQEPADELDIRRHLDLERIALAGQSKGGVHTYKAATALRQDPRVKTVALFNSGMMRPRKQDLDMVAGLAIPVYYFVGDERDVLYKNAAHDWELLPQNLPAYFASLDVGHLGTFYEPGGGLFADAAVKWLHAELMGDEESKKLLISPEGPWRIRLRNL</sequence>
<evidence type="ECO:0000313" key="2">
    <source>
        <dbReference type="Proteomes" id="UP000829685"/>
    </source>
</evidence>
<dbReference type="EMBL" id="JAFIMR010000085">
    <property type="protein sequence ID" value="KAI1848523.1"/>
    <property type="molecule type" value="Genomic_DNA"/>
</dbReference>
<dbReference type="Proteomes" id="UP000829685">
    <property type="component" value="Unassembled WGS sequence"/>
</dbReference>
<protein>
    <submittedName>
        <fullName evidence="1">Uncharacterized protein</fullName>
    </submittedName>
</protein>
<comment type="caution">
    <text evidence="1">The sequence shown here is derived from an EMBL/GenBank/DDBJ whole genome shotgun (WGS) entry which is preliminary data.</text>
</comment>
<dbReference type="InterPro" id="IPR017395">
    <property type="entry name" value="Chlorophyllase-like"/>
</dbReference>
<reference evidence="1" key="1">
    <citation type="submission" date="2021-03" db="EMBL/GenBank/DDBJ databases">
        <title>Revisited historic fungal species revealed as producer of novel bioactive compounds through whole genome sequencing and comparative genomics.</title>
        <authorList>
            <person name="Vignolle G.A."/>
            <person name="Hochenegger N."/>
            <person name="Mach R.L."/>
            <person name="Mach-Aigner A.R."/>
            <person name="Javad Rahimi M."/>
            <person name="Salim K.A."/>
            <person name="Chan C.M."/>
            <person name="Lim L.B.L."/>
            <person name="Cai F."/>
            <person name="Druzhinina I.S."/>
            <person name="U'Ren J.M."/>
            <person name="Derntl C."/>
        </authorList>
    </citation>
    <scope>NUCLEOTIDE SEQUENCE</scope>
    <source>
        <strain evidence="1">TUCIM 5799</strain>
    </source>
</reference>
<evidence type="ECO:0000313" key="1">
    <source>
        <dbReference type="EMBL" id="KAI1848523.1"/>
    </source>
</evidence>
<gene>
    <name evidence="1" type="ORF">JX265_013806</name>
</gene>
<dbReference type="InterPro" id="IPR029058">
    <property type="entry name" value="AB_hydrolase_fold"/>
</dbReference>
<organism evidence="1 2">
    <name type="scientific">Neoarthrinium moseri</name>
    <dbReference type="NCBI Taxonomy" id="1658444"/>
    <lineage>
        <taxon>Eukaryota</taxon>
        <taxon>Fungi</taxon>
        <taxon>Dikarya</taxon>
        <taxon>Ascomycota</taxon>
        <taxon>Pezizomycotina</taxon>
        <taxon>Sordariomycetes</taxon>
        <taxon>Xylariomycetidae</taxon>
        <taxon>Amphisphaeriales</taxon>
        <taxon>Apiosporaceae</taxon>
        <taxon>Neoarthrinium</taxon>
    </lineage>
</organism>
<keyword evidence="2" id="KW-1185">Reference proteome</keyword>
<dbReference type="PANTHER" id="PTHR33428">
    <property type="entry name" value="CHLOROPHYLLASE-2, CHLOROPLASTIC"/>
    <property type="match status" value="1"/>
</dbReference>
<accession>A0A9Q0AIC8</accession>
<name>A0A9Q0AIC8_9PEZI</name>
<dbReference type="Pfam" id="PF07224">
    <property type="entry name" value="Chlorophyllase"/>
    <property type="match status" value="1"/>
</dbReference>
<proteinExistence type="predicted"/>